<proteinExistence type="predicted"/>
<evidence type="ECO:0000313" key="2">
    <source>
        <dbReference type="Proteomes" id="UP000620559"/>
    </source>
</evidence>
<dbReference type="SUPFAM" id="SSF47413">
    <property type="entry name" value="lambda repressor-like DNA-binding domains"/>
    <property type="match status" value="1"/>
</dbReference>
<protein>
    <submittedName>
        <fullName evidence="1">Transcriptional regulator</fullName>
    </submittedName>
</protein>
<evidence type="ECO:0000313" key="1">
    <source>
        <dbReference type="EMBL" id="MBE9211771.1"/>
    </source>
</evidence>
<name>A0A8J7JYX4_9CYAN</name>
<dbReference type="GO" id="GO:0003677">
    <property type="term" value="F:DNA binding"/>
    <property type="evidence" value="ECO:0007669"/>
    <property type="project" value="InterPro"/>
</dbReference>
<dbReference type="AlphaFoldDB" id="A0A8J7JYX4"/>
<reference evidence="1" key="1">
    <citation type="submission" date="2020-10" db="EMBL/GenBank/DDBJ databases">
        <authorList>
            <person name="Castelo-Branco R."/>
            <person name="Eusebio N."/>
            <person name="Adriana R."/>
            <person name="Vieira A."/>
            <person name="Brugerolle De Fraissinette N."/>
            <person name="Rezende De Castro R."/>
            <person name="Schneider M.P."/>
            <person name="Vasconcelos V."/>
            <person name="Leao P.N."/>
        </authorList>
    </citation>
    <scope>NUCLEOTIDE SEQUENCE</scope>
    <source>
        <strain evidence="1">LEGE 06105</strain>
    </source>
</reference>
<accession>A0A8J7JYX4</accession>
<gene>
    <name evidence="1" type="ORF">IQ247_03400</name>
</gene>
<sequence>MSYTQNTYTNLLVSFPPRPIKSEEDLVKIQNIVDSLLDKEKLTEDEEDYLYLLGMLIEEYEGKQDLVPDIYGIELIKALMVELGLKQKDLIPIFKTESIVSDVLKGKRKMTAEHIQKSAEMFHLSPAAFFPKN</sequence>
<organism evidence="1 2">
    <name type="scientific">Plectonema cf. radiosum LEGE 06105</name>
    <dbReference type="NCBI Taxonomy" id="945769"/>
    <lineage>
        <taxon>Bacteria</taxon>
        <taxon>Bacillati</taxon>
        <taxon>Cyanobacteriota</taxon>
        <taxon>Cyanophyceae</taxon>
        <taxon>Oscillatoriophycideae</taxon>
        <taxon>Oscillatoriales</taxon>
        <taxon>Microcoleaceae</taxon>
        <taxon>Plectonema</taxon>
    </lineage>
</organism>
<comment type="caution">
    <text evidence="1">The sequence shown here is derived from an EMBL/GenBank/DDBJ whole genome shotgun (WGS) entry which is preliminary data.</text>
</comment>
<dbReference type="InterPro" id="IPR010982">
    <property type="entry name" value="Lambda_DNA-bd_dom_sf"/>
</dbReference>
<dbReference type="EMBL" id="JADEWL010000007">
    <property type="protein sequence ID" value="MBE9211771.1"/>
    <property type="molecule type" value="Genomic_DNA"/>
</dbReference>
<keyword evidence="2" id="KW-1185">Reference proteome</keyword>
<dbReference type="RefSeq" id="WP_193917059.1">
    <property type="nucleotide sequence ID" value="NZ_JADEWL010000007.1"/>
</dbReference>
<dbReference type="Proteomes" id="UP000620559">
    <property type="component" value="Unassembled WGS sequence"/>
</dbReference>